<sequence>MARPDRFYGCLDLMVSRDAVFQGVFLNQATSKNFLIETSFLLLAL</sequence>
<dbReference type="EMBL" id="NNRM01000039">
    <property type="protein sequence ID" value="OYR23458.1"/>
    <property type="molecule type" value="Genomic_DNA"/>
</dbReference>
<name>A0A256G8S6_9HYPH</name>
<keyword evidence="2" id="KW-1185">Reference proteome</keyword>
<proteinExistence type="predicted"/>
<organism evidence="1 2">
    <name type="scientific">Brucella pseudogrignonensis</name>
    <dbReference type="NCBI Taxonomy" id="419475"/>
    <lineage>
        <taxon>Bacteria</taxon>
        <taxon>Pseudomonadati</taxon>
        <taxon>Pseudomonadota</taxon>
        <taxon>Alphaproteobacteria</taxon>
        <taxon>Hyphomicrobiales</taxon>
        <taxon>Brucellaceae</taxon>
        <taxon>Brucella/Ochrobactrum group</taxon>
        <taxon>Brucella</taxon>
    </lineage>
</organism>
<protein>
    <submittedName>
        <fullName evidence="1">Uncharacterized protein</fullName>
    </submittedName>
</protein>
<gene>
    <name evidence="1" type="ORF">CEV34_3462</name>
</gene>
<evidence type="ECO:0000313" key="2">
    <source>
        <dbReference type="Proteomes" id="UP000216188"/>
    </source>
</evidence>
<evidence type="ECO:0000313" key="1">
    <source>
        <dbReference type="EMBL" id="OYR23458.1"/>
    </source>
</evidence>
<dbReference type="AlphaFoldDB" id="A0A256G8S6"/>
<accession>A0A256G8S6</accession>
<comment type="caution">
    <text evidence="1">The sequence shown here is derived from an EMBL/GenBank/DDBJ whole genome shotgun (WGS) entry which is preliminary data.</text>
</comment>
<dbReference type="Proteomes" id="UP000216188">
    <property type="component" value="Unassembled WGS sequence"/>
</dbReference>
<reference evidence="1 2" key="1">
    <citation type="submission" date="2017-07" db="EMBL/GenBank/DDBJ databases">
        <title>Phylogenetic study on the rhizospheric bacterium Ochrobactrum sp. A44.</title>
        <authorList>
            <person name="Krzyzanowska D.M."/>
            <person name="Ossowicki A."/>
            <person name="Rajewska M."/>
            <person name="Maciag T."/>
            <person name="Kaczynski Z."/>
            <person name="Czerwicka M."/>
            <person name="Jafra S."/>
        </authorList>
    </citation>
    <scope>NUCLEOTIDE SEQUENCE [LARGE SCALE GENOMIC DNA]</scope>
    <source>
        <strain evidence="1 2">CCUG 30717</strain>
    </source>
</reference>